<feature type="transmembrane region" description="Helical" evidence="6">
    <location>
        <begin position="12"/>
        <end position="34"/>
    </location>
</feature>
<dbReference type="AlphaFoldDB" id="A0AAX0YWR5"/>
<dbReference type="Proteomes" id="UP000240728">
    <property type="component" value="Unassembled WGS sequence"/>
</dbReference>
<dbReference type="PIRSF" id="PIRSF006324">
    <property type="entry name" value="LeuE"/>
    <property type="match status" value="1"/>
</dbReference>
<evidence type="ECO:0000256" key="4">
    <source>
        <dbReference type="ARBA" id="ARBA00022989"/>
    </source>
</evidence>
<proteinExistence type="predicted"/>
<name>A0AAX0YWR5_9GAMM</name>
<dbReference type="RefSeq" id="WP_045042761.1">
    <property type="nucleotide sequence ID" value="NZ_JZTB01000039.1"/>
</dbReference>
<keyword evidence="2" id="KW-1003">Cell membrane</keyword>
<feature type="transmembrane region" description="Helical" evidence="6">
    <location>
        <begin position="155"/>
        <end position="176"/>
    </location>
</feature>
<evidence type="ECO:0000256" key="1">
    <source>
        <dbReference type="ARBA" id="ARBA00004651"/>
    </source>
</evidence>
<comment type="subcellular location">
    <subcellularLocation>
        <location evidence="1">Cell membrane</location>
        <topology evidence="1">Multi-pass membrane protein</topology>
    </subcellularLocation>
</comment>
<keyword evidence="8" id="KW-1185">Reference proteome</keyword>
<evidence type="ECO:0000256" key="2">
    <source>
        <dbReference type="ARBA" id="ARBA00022475"/>
    </source>
</evidence>
<feature type="transmembrane region" description="Helical" evidence="6">
    <location>
        <begin position="75"/>
        <end position="94"/>
    </location>
</feature>
<evidence type="ECO:0000256" key="3">
    <source>
        <dbReference type="ARBA" id="ARBA00022692"/>
    </source>
</evidence>
<dbReference type="PANTHER" id="PTHR30086">
    <property type="entry name" value="ARGININE EXPORTER PROTEIN ARGO"/>
    <property type="match status" value="1"/>
</dbReference>
<evidence type="ECO:0000313" key="7">
    <source>
        <dbReference type="EMBL" id="PSX45450.1"/>
    </source>
</evidence>
<evidence type="ECO:0000256" key="6">
    <source>
        <dbReference type="SAM" id="Phobius"/>
    </source>
</evidence>
<dbReference type="Pfam" id="PF01810">
    <property type="entry name" value="LysE"/>
    <property type="match status" value="1"/>
</dbReference>
<keyword evidence="3 6" id="KW-0812">Transmembrane</keyword>
<feature type="transmembrane region" description="Helical" evidence="6">
    <location>
        <begin position="46"/>
        <end position="69"/>
    </location>
</feature>
<accession>A0AAX0YWR5</accession>
<keyword evidence="5 6" id="KW-0472">Membrane</keyword>
<keyword evidence="4 6" id="KW-1133">Transmembrane helix</keyword>
<comment type="caution">
    <text evidence="7">The sequence shown here is derived from an EMBL/GenBank/DDBJ whole genome shotgun (WGS) entry which is preliminary data.</text>
</comment>
<dbReference type="InterPro" id="IPR001123">
    <property type="entry name" value="LeuE-type"/>
</dbReference>
<protein>
    <submittedName>
        <fullName evidence="7">LysE family translocator</fullName>
    </submittedName>
</protein>
<evidence type="ECO:0000313" key="8">
    <source>
        <dbReference type="Proteomes" id="UP000240728"/>
    </source>
</evidence>
<dbReference type="GO" id="GO:0015171">
    <property type="term" value="F:amino acid transmembrane transporter activity"/>
    <property type="evidence" value="ECO:0007669"/>
    <property type="project" value="TreeGrafter"/>
</dbReference>
<evidence type="ECO:0000256" key="5">
    <source>
        <dbReference type="ARBA" id="ARBA00023136"/>
    </source>
</evidence>
<organism evidence="7 8">
    <name type="scientific">Photobacterium kishitanii</name>
    <dbReference type="NCBI Taxonomy" id="318456"/>
    <lineage>
        <taxon>Bacteria</taxon>
        <taxon>Pseudomonadati</taxon>
        <taxon>Pseudomonadota</taxon>
        <taxon>Gammaproteobacteria</taxon>
        <taxon>Vibrionales</taxon>
        <taxon>Vibrionaceae</taxon>
        <taxon>Photobacterium</taxon>
    </lineage>
</organism>
<reference evidence="7 8" key="1">
    <citation type="submission" date="2018-01" db="EMBL/GenBank/DDBJ databases">
        <title>Whole genome sequencing of Histamine producing bacteria.</title>
        <authorList>
            <person name="Butler K."/>
        </authorList>
    </citation>
    <scope>NUCLEOTIDE SEQUENCE [LARGE SCALE GENOMIC DNA]</scope>
    <source>
        <strain evidence="7 8">A1-4</strain>
    </source>
</reference>
<gene>
    <name evidence="7" type="ORF">C0W53_09515</name>
</gene>
<sequence>MELLFNNYLSEFIAVLSITVLTIIIPGPDFFIVVRNSLAYTRRSGIFTTLGVSFAVWIHVIYTLAGIGLILSKSIVLFTIVKYLGAAYLMYLGWQCLKSRPLNSEQYIKQERKISDYSSFKMGFINNALNPKATLFFLSLFTQVVSVETPFAIQIIYGATVSLSCLIWFSLVAVFLNQKSVKNTFESIQHYFEKLMGVVLITFGIKVALASK</sequence>
<dbReference type="GO" id="GO:0005886">
    <property type="term" value="C:plasma membrane"/>
    <property type="evidence" value="ECO:0007669"/>
    <property type="project" value="UniProtKB-SubCell"/>
</dbReference>
<dbReference type="EMBL" id="PYOZ01000004">
    <property type="protein sequence ID" value="PSX45450.1"/>
    <property type="molecule type" value="Genomic_DNA"/>
</dbReference>
<dbReference type="PANTHER" id="PTHR30086:SF21">
    <property type="entry name" value="TRANSPORT PROTEIN"/>
    <property type="match status" value="1"/>
</dbReference>